<dbReference type="Proteomes" id="UP000314294">
    <property type="component" value="Unassembled WGS sequence"/>
</dbReference>
<accession>A0A4Z2IB50</accession>
<dbReference type="EMBL" id="SRLO01000106">
    <property type="protein sequence ID" value="TNN75216.1"/>
    <property type="molecule type" value="Genomic_DNA"/>
</dbReference>
<evidence type="ECO:0000313" key="2">
    <source>
        <dbReference type="EMBL" id="TNN75216.1"/>
    </source>
</evidence>
<organism evidence="2 3">
    <name type="scientific">Liparis tanakae</name>
    <name type="common">Tanaka's snailfish</name>
    <dbReference type="NCBI Taxonomy" id="230148"/>
    <lineage>
        <taxon>Eukaryota</taxon>
        <taxon>Metazoa</taxon>
        <taxon>Chordata</taxon>
        <taxon>Craniata</taxon>
        <taxon>Vertebrata</taxon>
        <taxon>Euteleostomi</taxon>
        <taxon>Actinopterygii</taxon>
        <taxon>Neopterygii</taxon>
        <taxon>Teleostei</taxon>
        <taxon>Neoteleostei</taxon>
        <taxon>Acanthomorphata</taxon>
        <taxon>Eupercaria</taxon>
        <taxon>Perciformes</taxon>
        <taxon>Cottioidei</taxon>
        <taxon>Cottales</taxon>
        <taxon>Liparidae</taxon>
        <taxon>Liparis</taxon>
    </lineage>
</organism>
<feature type="compositionally biased region" description="Basic and acidic residues" evidence="1">
    <location>
        <begin position="171"/>
        <end position="182"/>
    </location>
</feature>
<proteinExistence type="predicted"/>
<feature type="region of interest" description="Disordered" evidence="1">
    <location>
        <begin position="137"/>
        <end position="159"/>
    </location>
</feature>
<sequence>MAMLNQRLQKEFMDRTIDATHLDPAHLSRFHLNQLTTGRGLPHVGSCCRGQADTLPCLRRCKDDGTQTDGADELIKIPAGGVIYAGILLEGRPGVGEKTVAKVADTSVEKEGGRVLRDLGLADGDALTVEGRYEENGKECGQRRKDVSRSQGEDEVAGLSAGWARRAHGRLEPCEPSREGQRESVQQQDVENPKCFYQHVPTEAPGPIKSVIPLHSNDTAPFGQ</sequence>
<comment type="caution">
    <text evidence="2">The sequence shown here is derived from an EMBL/GenBank/DDBJ whole genome shotgun (WGS) entry which is preliminary data.</text>
</comment>
<protein>
    <submittedName>
        <fullName evidence="2">Uncharacterized protein</fullName>
    </submittedName>
</protein>
<evidence type="ECO:0000256" key="1">
    <source>
        <dbReference type="SAM" id="MobiDB-lite"/>
    </source>
</evidence>
<feature type="region of interest" description="Disordered" evidence="1">
    <location>
        <begin position="171"/>
        <end position="224"/>
    </location>
</feature>
<evidence type="ECO:0000313" key="3">
    <source>
        <dbReference type="Proteomes" id="UP000314294"/>
    </source>
</evidence>
<dbReference type="AlphaFoldDB" id="A0A4Z2IB50"/>
<keyword evidence="3" id="KW-1185">Reference proteome</keyword>
<gene>
    <name evidence="2" type="ORF">EYF80_014626</name>
</gene>
<name>A0A4Z2IB50_9TELE</name>
<feature type="compositionally biased region" description="Basic and acidic residues" evidence="1">
    <location>
        <begin position="137"/>
        <end position="152"/>
    </location>
</feature>
<reference evidence="2 3" key="1">
    <citation type="submission" date="2019-03" db="EMBL/GenBank/DDBJ databases">
        <title>First draft genome of Liparis tanakae, snailfish: a comprehensive survey of snailfish specific genes.</title>
        <authorList>
            <person name="Kim W."/>
            <person name="Song I."/>
            <person name="Jeong J.-H."/>
            <person name="Kim D."/>
            <person name="Kim S."/>
            <person name="Ryu S."/>
            <person name="Song J.Y."/>
            <person name="Lee S.K."/>
        </authorList>
    </citation>
    <scope>NUCLEOTIDE SEQUENCE [LARGE SCALE GENOMIC DNA]</scope>
    <source>
        <tissue evidence="2">Muscle</tissue>
    </source>
</reference>